<dbReference type="KEGG" id="epi:Q3V30_16140"/>
<evidence type="ECO:0000259" key="6">
    <source>
        <dbReference type="PROSITE" id="PS50893"/>
    </source>
</evidence>
<protein>
    <submittedName>
        <fullName evidence="7">ABC transporter ATP-binding protein</fullName>
    </submittedName>
</protein>
<keyword evidence="3" id="KW-0547">Nucleotide-binding</keyword>
<proteinExistence type="inferred from homology"/>
<comment type="similarity">
    <text evidence="1">Belongs to the ABC transporter superfamily. Drug exporter-2 (TC 3.A.1.117) family.</text>
</comment>
<dbReference type="SUPFAM" id="SSF52540">
    <property type="entry name" value="P-loop containing nucleoside triphosphate hydrolases"/>
    <property type="match status" value="1"/>
</dbReference>
<organism evidence="7 8">
    <name type="scientific">Erwinia pyri</name>
    <dbReference type="NCBI Taxonomy" id="3062598"/>
    <lineage>
        <taxon>Bacteria</taxon>
        <taxon>Pseudomonadati</taxon>
        <taxon>Pseudomonadota</taxon>
        <taxon>Gammaproteobacteria</taxon>
        <taxon>Enterobacterales</taxon>
        <taxon>Erwiniaceae</taxon>
        <taxon>Erwinia</taxon>
    </lineage>
</organism>
<dbReference type="InterPro" id="IPR027417">
    <property type="entry name" value="P-loop_NTPase"/>
</dbReference>
<dbReference type="PROSITE" id="PS00211">
    <property type="entry name" value="ABC_TRANSPORTER_1"/>
    <property type="match status" value="1"/>
</dbReference>
<keyword evidence="2" id="KW-0813">Transport</keyword>
<dbReference type="CDD" id="cd03235">
    <property type="entry name" value="ABC_Metallic_Cations"/>
    <property type="match status" value="1"/>
</dbReference>
<name>A0AA50DJF3_9GAMM</name>
<dbReference type="InterPro" id="IPR003439">
    <property type="entry name" value="ABC_transporter-like_ATP-bd"/>
</dbReference>
<gene>
    <name evidence="7" type="ORF">Q3V30_16140</name>
</gene>
<sequence length="225" mass="24396">MITLNQLRAGYQGRAVTPLLEGEFQRGSLTALIGANGSGKSTLLKTMAGLLPPVSGSVIFPRTQASLGWLPQQAEIEKTFPITVFDLVAMGCWRQCGWFGSVNRELRQRVMDALSKVGMLDFAAALPGTLSGGELQRVLFARLLIQNAGLLLLDEPFAAIDSETSELLMKLLQERHQAGCTVIVVLHDMATVEKFFPQTLRLSNSHAEWSGSSTPVTRPRSQGAS</sequence>
<evidence type="ECO:0000256" key="5">
    <source>
        <dbReference type="SAM" id="MobiDB-lite"/>
    </source>
</evidence>
<dbReference type="Proteomes" id="UP001228139">
    <property type="component" value="Chromosome"/>
</dbReference>
<dbReference type="PANTHER" id="PTHR42734">
    <property type="entry name" value="METAL TRANSPORT SYSTEM ATP-BINDING PROTEIN TM_0124-RELATED"/>
    <property type="match status" value="1"/>
</dbReference>
<dbReference type="AlphaFoldDB" id="A0AA50DJF3"/>
<dbReference type="GO" id="GO:0005524">
    <property type="term" value="F:ATP binding"/>
    <property type="evidence" value="ECO:0007669"/>
    <property type="project" value="UniProtKB-KW"/>
</dbReference>
<feature type="domain" description="ABC transporter" evidence="6">
    <location>
        <begin position="2"/>
        <end position="225"/>
    </location>
</feature>
<dbReference type="InterPro" id="IPR050153">
    <property type="entry name" value="Metal_Ion_Import_ABC"/>
</dbReference>
<dbReference type="EMBL" id="CP132353">
    <property type="protein sequence ID" value="WLS77983.1"/>
    <property type="molecule type" value="Genomic_DNA"/>
</dbReference>
<evidence type="ECO:0000256" key="4">
    <source>
        <dbReference type="ARBA" id="ARBA00022840"/>
    </source>
</evidence>
<keyword evidence="8" id="KW-1185">Reference proteome</keyword>
<dbReference type="PROSITE" id="PS50893">
    <property type="entry name" value="ABC_TRANSPORTER_2"/>
    <property type="match status" value="1"/>
</dbReference>
<evidence type="ECO:0000313" key="8">
    <source>
        <dbReference type="Proteomes" id="UP001228139"/>
    </source>
</evidence>
<dbReference type="InterPro" id="IPR017871">
    <property type="entry name" value="ABC_transporter-like_CS"/>
</dbReference>
<dbReference type="PANTHER" id="PTHR42734:SF5">
    <property type="entry name" value="IRON TRANSPORT SYSTEM ATP-BINDING PROTEIN HI_0361-RELATED"/>
    <property type="match status" value="1"/>
</dbReference>
<dbReference type="InterPro" id="IPR003593">
    <property type="entry name" value="AAA+_ATPase"/>
</dbReference>
<evidence type="ECO:0000256" key="1">
    <source>
        <dbReference type="ARBA" id="ARBA00006526"/>
    </source>
</evidence>
<reference evidence="7 8" key="1">
    <citation type="submission" date="2023-07" db="EMBL/GenBank/DDBJ databases">
        <title>Pathogenic bacteria of pear tree diseases.</title>
        <authorList>
            <person name="Zhang Z."/>
            <person name="He L."/>
            <person name="Huang R."/>
        </authorList>
    </citation>
    <scope>NUCLEOTIDE SEQUENCE [LARGE SCALE GENOMIC DNA]</scope>
    <source>
        <strain evidence="7 8">DE2</strain>
    </source>
</reference>
<accession>A0AA50DJF3</accession>
<dbReference type="SMART" id="SM00382">
    <property type="entry name" value="AAA"/>
    <property type="match status" value="1"/>
</dbReference>
<dbReference type="GO" id="GO:0016887">
    <property type="term" value="F:ATP hydrolysis activity"/>
    <property type="evidence" value="ECO:0007669"/>
    <property type="project" value="InterPro"/>
</dbReference>
<feature type="region of interest" description="Disordered" evidence="5">
    <location>
        <begin position="206"/>
        <end position="225"/>
    </location>
</feature>
<dbReference type="RefSeq" id="WP_306207389.1">
    <property type="nucleotide sequence ID" value="NZ_CP132353.1"/>
</dbReference>
<dbReference type="Gene3D" id="3.40.50.300">
    <property type="entry name" value="P-loop containing nucleotide triphosphate hydrolases"/>
    <property type="match status" value="1"/>
</dbReference>
<evidence type="ECO:0000256" key="3">
    <source>
        <dbReference type="ARBA" id="ARBA00022741"/>
    </source>
</evidence>
<dbReference type="Pfam" id="PF00005">
    <property type="entry name" value="ABC_tran"/>
    <property type="match status" value="1"/>
</dbReference>
<evidence type="ECO:0000313" key="7">
    <source>
        <dbReference type="EMBL" id="WLS77983.1"/>
    </source>
</evidence>
<keyword evidence="4 7" id="KW-0067">ATP-binding</keyword>
<evidence type="ECO:0000256" key="2">
    <source>
        <dbReference type="ARBA" id="ARBA00022448"/>
    </source>
</evidence>